<gene>
    <name evidence="2" type="ORF">B0H66DRAFT_163896</name>
</gene>
<evidence type="ECO:0000256" key="1">
    <source>
        <dbReference type="SAM" id="MobiDB-lite"/>
    </source>
</evidence>
<reference evidence="2" key="1">
    <citation type="journal article" date="2023" name="Mol. Phylogenet. Evol.">
        <title>Genome-scale phylogeny and comparative genomics of the fungal order Sordariales.</title>
        <authorList>
            <person name="Hensen N."/>
            <person name="Bonometti L."/>
            <person name="Westerberg I."/>
            <person name="Brannstrom I.O."/>
            <person name="Guillou S."/>
            <person name="Cros-Aarteil S."/>
            <person name="Calhoun S."/>
            <person name="Haridas S."/>
            <person name="Kuo A."/>
            <person name="Mondo S."/>
            <person name="Pangilinan J."/>
            <person name="Riley R."/>
            <person name="LaButti K."/>
            <person name="Andreopoulos B."/>
            <person name="Lipzen A."/>
            <person name="Chen C."/>
            <person name="Yan M."/>
            <person name="Daum C."/>
            <person name="Ng V."/>
            <person name="Clum A."/>
            <person name="Steindorff A."/>
            <person name="Ohm R.A."/>
            <person name="Martin F."/>
            <person name="Silar P."/>
            <person name="Natvig D.O."/>
            <person name="Lalanne C."/>
            <person name="Gautier V."/>
            <person name="Ament-Velasquez S.L."/>
            <person name="Kruys A."/>
            <person name="Hutchinson M.I."/>
            <person name="Powell A.J."/>
            <person name="Barry K."/>
            <person name="Miller A.N."/>
            <person name="Grigoriev I.V."/>
            <person name="Debuchy R."/>
            <person name="Gladieux P."/>
            <person name="Hiltunen Thoren M."/>
            <person name="Johannesson H."/>
        </authorList>
    </citation>
    <scope>NUCLEOTIDE SEQUENCE</scope>
    <source>
        <strain evidence="2">CBS 118394</strain>
    </source>
</reference>
<proteinExistence type="predicted"/>
<feature type="compositionally biased region" description="Low complexity" evidence="1">
    <location>
        <begin position="213"/>
        <end position="222"/>
    </location>
</feature>
<keyword evidence="3" id="KW-1185">Reference proteome</keyword>
<reference evidence="2" key="2">
    <citation type="submission" date="2023-06" db="EMBL/GenBank/DDBJ databases">
        <authorList>
            <consortium name="Lawrence Berkeley National Laboratory"/>
            <person name="Haridas S."/>
            <person name="Hensen N."/>
            <person name="Bonometti L."/>
            <person name="Westerberg I."/>
            <person name="Brannstrom I.O."/>
            <person name="Guillou S."/>
            <person name="Cros-Aarteil S."/>
            <person name="Calhoun S."/>
            <person name="Kuo A."/>
            <person name="Mondo S."/>
            <person name="Pangilinan J."/>
            <person name="Riley R."/>
            <person name="Labutti K."/>
            <person name="Andreopoulos B."/>
            <person name="Lipzen A."/>
            <person name="Chen C."/>
            <person name="Yanf M."/>
            <person name="Daum C."/>
            <person name="Ng V."/>
            <person name="Clum A."/>
            <person name="Steindorff A."/>
            <person name="Ohm R."/>
            <person name="Martin F."/>
            <person name="Silar P."/>
            <person name="Natvig D."/>
            <person name="Lalanne C."/>
            <person name="Gautier V."/>
            <person name="Ament-Velasquez S.L."/>
            <person name="Kruys A."/>
            <person name="Hutchinson M.I."/>
            <person name="Powell A.J."/>
            <person name="Barry K."/>
            <person name="Miller A.N."/>
            <person name="Grigoriev I.V."/>
            <person name="Debuchy R."/>
            <person name="Gladieux P."/>
            <person name="Thoren M.H."/>
            <person name="Johannesson H."/>
        </authorList>
    </citation>
    <scope>NUCLEOTIDE SEQUENCE</scope>
    <source>
        <strain evidence="2">CBS 118394</strain>
    </source>
</reference>
<accession>A0AAE0IKP6</accession>
<dbReference type="EMBL" id="JAUEDM010000002">
    <property type="protein sequence ID" value="KAK3326547.1"/>
    <property type="molecule type" value="Genomic_DNA"/>
</dbReference>
<comment type="caution">
    <text evidence="2">The sequence shown here is derived from an EMBL/GenBank/DDBJ whole genome shotgun (WGS) entry which is preliminary data.</text>
</comment>
<dbReference type="AlphaFoldDB" id="A0AAE0IKP6"/>
<feature type="region of interest" description="Disordered" evidence="1">
    <location>
        <begin position="174"/>
        <end position="223"/>
    </location>
</feature>
<evidence type="ECO:0000313" key="3">
    <source>
        <dbReference type="Proteomes" id="UP001283341"/>
    </source>
</evidence>
<dbReference type="Proteomes" id="UP001283341">
    <property type="component" value="Unassembled WGS sequence"/>
</dbReference>
<organism evidence="2 3">
    <name type="scientific">Apodospora peruviana</name>
    <dbReference type="NCBI Taxonomy" id="516989"/>
    <lineage>
        <taxon>Eukaryota</taxon>
        <taxon>Fungi</taxon>
        <taxon>Dikarya</taxon>
        <taxon>Ascomycota</taxon>
        <taxon>Pezizomycotina</taxon>
        <taxon>Sordariomycetes</taxon>
        <taxon>Sordariomycetidae</taxon>
        <taxon>Sordariales</taxon>
        <taxon>Lasiosphaeriaceae</taxon>
        <taxon>Apodospora</taxon>
    </lineage>
</organism>
<feature type="region of interest" description="Disordered" evidence="1">
    <location>
        <begin position="229"/>
        <end position="248"/>
    </location>
</feature>
<evidence type="ECO:0000313" key="2">
    <source>
        <dbReference type="EMBL" id="KAK3326547.1"/>
    </source>
</evidence>
<protein>
    <submittedName>
        <fullName evidence="2">Uncharacterized protein</fullName>
    </submittedName>
</protein>
<sequence>MSLTKPLGMVDRSAEGGKAEALLACLRDLRLAGRYGSRNGPRRKITVTVQLSPTWFWITCTHTAVSASLWRPIFNGQDSLVPGQDAWRRLRFWGWGARQTSRSQHPSYTTPTLQLKKFRCAKESSQQETAGQCLICSVNTQQPCRGAGQARGWPIGPEQVLRSDVSVQLYIPLPGKKQPESADMGSCTSKPYPDSRSDSDVGASDQRTKGHSTRASAASTTAFELIQVRADGALGRRRTRPPNQHQAR</sequence>
<name>A0AAE0IKP6_9PEZI</name>